<dbReference type="AlphaFoldDB" id="A0A6N7EW85"/>
<accession>A0A6N7EW85</accession>
<gene>
    <name evidence="2" type="ORF">GCU85_05395</name>
</gene>
<proteinExistence type="predicted"/>
<evidence type="ECO:0000256" key="1">
    <source>
        <dbReference type="SAM" id="Phobius"/>
    </source>
</evidence>
<name>A0A6N7EW85_9GAMM</name>
<organism evidence="2 3">
    <name type="scientific">Ostreibacterium oceani</name>
    <dbReference type="NCBI Taxonomy" id="2654998"/>
    <lineage>
        <taxon>Bacteria</taxon>
        <taxon>Pseudomonadati</taxon>
        <taxon>Pseudomonadota</taxon>
        <taxon>Gammaproteobacteria</taxon>
        <taxon>Cardiobacteriales</taxon>
        <taxon>Ostreibacteriaceae</taxon>
        <taxon>Ostreibacterium</taxon>
    </lineage>
</organism>
<feature type="transmembrane region" description="Helical" evidence="1">
    <location>
        <begin position="169"/>
        <end position="188"/>
    </location>
</feature>
<keyword evidence="3" id="KW-1185">Reference proteome</keyword>
<keyword evidence="1" id="KW-1133">Transmembrane helix</keyword>
<dbReference type="InParanoid" id="A0A6N7EW85"/>
<feature type="transmembrane region" description="Helical" evidence="1">
    <location>
        <begin position="143"/>
        <end position="163"/>
    </location>
</feature>
<reference evidence="2 3" key="1">
    <citation type="submission" date="2019-10" db="EMBL/GenBank/DDBJ databases">
        <title>Cardiobacteriales fam. a chemoheterotrophic member of the order Cardiobacteriales, and proposal of Cardiobacteriales fam. nov.</title>
        <authorList>
            <person name="Wang C."/>
        </authorList>
    </citation>
    <scope>NUCLEOTIDE SEQUENCE [LARGE SCALE GENOMIC DNA]</scope>
    <source>
        <strain evidence="2 3">ML27</strain>
    </source>
</reference>
<keyword evidence="1" id="KW-0472">Membrane</keyword>
<dbReference type="Proteomes" id="UP000471298">
    <property type="component" value="Unassembled WGS sequence"/>
</dbReference>
<sequence>MATNMRVFSSEGYRNVNAPSLSFAMGMNTSLLESAISEQLFCNEEVNPDNEECYGISTVSGLQRAAAQGQKIYQIDKNNRDQLANVRMSDENMADDINRAINSGGYVIVPEKAVDGVGRDAIYVYMTYNGQTGNQSWKISGGLNGAIFTIISYIFLGISLLALAMSAPVIAFVAGFASLLFGVLAFLEDLPCQIPSLTDLAIGITIGVGVIGLFATSAVAVALFAIGSILLSLFFENIGKAVCNTIEAIRNNRRL</sequence>
<dbReference type="RefSeq" id="WP_152810138.1">
    <property type="nucleotide sequence ID" value="NZ_WHNW01000004.1"/>
</dbReference>
<feature type="transmembrane region" description="Helical" evidence="1">
    <location>
        <begin position="200"/>
        <end position="226"/>
    </location>
</feature>
<evidence type="ECO:0000313" key="3">
    <source>
        <dbReference type="Proteomes" id="UP000471298"/>
    </source>
</evidence>
<dbReference type="EMBL" id="WHNW01000004">
    <property type="protein sequence ID" value="MPV86163.1"/>
    <property type="molecule type" value="Genomic_DNA"/>
</dbReference>
<protein>
    <submittedName>
        <fullName evidence="2">Uncharacterized protein</fullName>
    </submittedName>
</protein>
<keyword evidence="1" id="KW-0812">Transmembrane</keyword>
<comment type="caution">
    <text evidence="2">The sequence shown here is derived from an EMBL/GenBank/DDBJ whole genome shotgun (WGS) entry which is preliminary data.</text>
</comment>
<evidence type="ECO:0000313" key="2">
    <source>
        <dbReference type="EMBL" id="MPV86163.1"/>
    </source>
</evidence>